<name>A0A454TZD0_9RALS</name>
<evidence type="ECO:0008006" key="3">
    <source>
        <dbReference type="Google" id="ProtNLM"/>
    </source>
</evidence>
<protein>
    <recommendedName>
        <fullName evidence="3">Chromosome partitioning protein ParB</fullName>
    </recommendedName>
</protein>
<sequence>MPIDPTVLAEARALVAKAGMAGFVPAGAAPASADGQPVAIALIDPVVRSPGTPNFDKPDPDRPGVMRSASILAALREGAPLPPLLLFQRAGEQRYELREGFHRFHLCAALGYTHVPATVTDWKPGEY</sequence>
<dbReference type="OrthoDB" id="8454532at2"/>
<gene>
    <name evidence="1" type="ORF">EGA29_00195</name>
</gene>
<dbReference type="InterPro" id="IPR036086">
    <property type="entry name" value="ParB/Sulfiredoxin_sf"/>
</dbReference>
<dbReference type="RefSeq" id="WP_058907071.1">
    <property type="nucleotide sequence ID" value="NZ_JAAWVG010000001.1"/>
</dbReference>
<evidence type="ECO:0000313" key="2">
    <source>
        <dbReference type="Proteomes" id="UP000271222"/>
    </source>
</evidence>
<accession>A0A454TZD0</accession>
<reference evidence="1 2" key="1">
    <citation type="submission" date="2018-10" db="EMBL/GenBank/DDBJ databases">
        <title>Draft Genome Sequence of Ralstonia pseudosolanacearum (R. solanacearum phylotype I) Strain Tg03 Isolated from Luffa cylindrica in China.</title>
        <authorList>
            <person name="Yuan G.-Q."/>
            <person name="Li Q.-Q."/>
            <person name="Zhang Y.-W."/>
        </authorList>
    </citation>
    <scope>NUCLEOTIDE SEQUENCE [LARGE SCALE GENOMIC DNA]</scope>
    <source>
        <strain evidence="1 2">Tg03</strain>
    </source>
</reference>
<dbReference type="Gene3D" id="3.90.1530.10">
    <property type="entry name" value="Conserved hypothetical protein from pyrococcus furiosus pfu- 392566-001, ParB domain"/>
    <property type="match status" value="1"/>
</dbReference>
<dbReference type="AlphaFoldDB" id="A0A454TZD0"/>
<comment type="caution">
    <text evidence="1">The sequence shown here is derived from an EMBL/GenBank/DDBJ whole genome shotgun (WGS) entry which is preliminary data.</text>
</comment>
<proteinExistence type="predicted"/>
<organism evidence="1 2">
    <name type="scientific">Ralstonia pseudosolanacearum</name>
    <dbReference type="NCBI Taxonomy" id="1310165"/>
    <lineage>
        <taxon>Bacteria</taxon>
        <taxon>Pseudomonadati</taxon>
        <taxon>Pseudomonadota</taxon>
        <taxon>Betaproteobacteria</taxon>
        <taxon>Burkholderiales</taxon>
        <taxon>Burkholderiaceae</taxon>
        <taxon>Ralstonia</taxon>
        <taxon>Ralstonia solanacearum species complex</taxon>
    </lineage>
</organism>
<dbReference type="SUPFAM" id="SSF110849">
    <property type="entry name" value="ParB/Sulfiredoxin"/>
    <property type="match status" value="1"/>
</dbReference>
<dbReference type="Proteomes" id="UP000271222">
    <property type="component" value="Unassembled WGS sequence"/>
</dbReference>
<dbReference type="EMBL" id="RJTL01000001">
    <property type="protein sequence ID" value="RNM11251.1"/>
    <property type="molecule type" value="Genomic_DNA"/>
</dbReference>
<evidence type="ECO:0000313" key="1">
    <source>
        <dbReference type="EMBL" id="RNM11251.1"/>
    </source>
</evidence>